<evidence type="ECO:0000313" key="2">
    <source>
        <dbReference type="Proteomes" id="UP000244527"/>
    </source>
</evidence>
<organism evidence="1 2">
    <name type="scientific">Flavobacterium faecale</name>
    <dbReference type="NCBI Taxonomy" id="1355330"/>
    <lineage>
        <taxon>Bacteria</taxon>
        <taxon>Pseudomonadati</taxon>
        <taxon>Bacteroidota</taxon>
        <taxon>Flavobacteriia</taxon>
        <taxon>Flavobacteriales</taxon>
        <taxon>Flavobacteriaceae</taxon>
        <taxon>Flavobacterium</taxon>
    </lineage>
</organism>
<dbReference type="OrthoDB" id="1652165at2"/>
<dbReference type="InterPro" id="IPR036278">
    <property type="entry name" value="Sialidase_sf"/>
</dbReference>
<dbReference type="Pfam" id="PF13585">
    <property type="entry name" value="CHU_C"/>
    <property type="match status" value="1"/>
</dbReference>
<dbReference type="InterPro" id="IPR026341">
    <property type="entry name" value="T9SS_type_B"/>
</dbReference>
<name>A0A2S1LDE7_9FLAO</name>
<reference evidence="1 2" key="1">
    <citation type="submission" date="2017-04" db="EMBL/GenBank/DDBJ databases">
        <title>Compelte genome sequence of WV33.</title>
        <authorList>
            <person name="Lee P.C."/>
        </authorList>
    </citation>
    <scope>NUCLEOTIDE SEQUENCE [LARGE SCALE GENOMIC DNA]</scope>
    <source>
        <strain evidence="1 2">WV33</strain>
    </source>
</reference>
<dbReference type="CDD" id="cd15482">
    <property type="entry name" value="Sialidase_non-viral"/>
    <property type="match status" value="2"/>
</dbReference>
<dbReference type="RefSeq" id="WP_108740719.1">
    <property type="nucleotide sequence ID" value="NZ_CP020918.1"/>
</dbReference>
<dbReference type="SUPFAM" id="SSF50939">
    <property type="entry name" value="Sialidases"/>
    <property type="match status" value="4"/>
</dbReference>
<evidence type="ECO:0008006" key="3">
    <source>
        <dbReference type="Google" id="ProtNLM"/>
    </source>
</evidence>
<proteinExistence type="predicted"/>
<accession>A0A2S1LDE7</accession>
<dbReference type="Proteomes" id="UP000244527">
    <property type="component" value="Chromosome"/>
</dbReference>
<dbReference type="EMBL" id="CP020918">
    <property type="protein sequence ID" value="AWG21783.1"/>
    <property type="molecule type" value="Genomic_DNA"/>
</dbReference>
<dbReference type="KEGG" id="ffa:FFWV33_09630"/>
<evidence type="ECO:0000313" key="1">
    <source>
        <dbReference type="EMBL" id="AWG21783.1"/>
    </source>
</evidence>
<keyword evidence="2" id="KW-1185">Reference proteome</keyword>
<gene>
    <name evidence="1" type="ORF">FFWV33_09630</name>
</gene>
<protein>
    <recommendedName>
        <fullName evidence="3">Ig-like domain-containing protein</fullName>
    </recommendedName>
</protein>
<sequence>MKHFLLLFFVVFSTYSQVHTIQIENEKGELISNEEEKKTFLKNIQTRKNLEYKKASAALATQTAVEMCTNNGFEQQETVNGISKLKNFLYTIGDPPGPTQCRSITNTANSYIDVYNPNSTNVMATTVPSNIIDPYLGNIKAFDQFALKINYDNSSTYGSIIQGKRFKTNNENYFKFNFKTVLMTVYDSSHKDNQPFIKARIINAAGTVVSEFCLVGDETNCIFTKIPDSYAAILYTENWQSGLLDISSIPNNEEFTVEFMASRCGLGGHFGYMYVDDICLLHSNENLQGSIELQPLNKVCSTVPINVCGSYTVPNSGGITATLGTITLDLYDSDGKSVYQTTTTSSLDKTKQQFCFTLDAKNFPNILNANYNVGVSATYNTSGIASCSGTVFSAANDPDANPGWDISFQNCSTSCIFSVNTTKLSLCDANHDGSEIFNLTDANSNLVATTTGFTFTYFTTFADATANTNPISTSTAYSSTSKILYVRVAQNATCFKVIPISLEVKNPSVTISGILNVCSGSTVLTASTGTAYLWSTGATTQSATVTKIGTYSVTVTDIDGCSNSASVTIEPSQIATVPIVTVSQPSCYISTGTIEVTSPASQISFDNGTTWSTNATKSNLSPGTYNVKIKTVNDCISYPLEVTIYTPFTSYPNFNFTNPAFCGDFGTISITTSAAFYSFDDGLTWTTNPVATKLPNGTYKIRTKDNQGCISNFNTILISSVTLEKPTFTIINPACGENGNITVNTVADFYTFDGGKNWVTSNIFTDLTTGNYSVAIKNKLGCTSEFTNAYISDLNTKYPESSVVQPICGTGGSIAIATIGDFYSFDNGKTWTTSNIATNLDPGTYQIMVKNAAGCTSLTNYAYLSVPYLDQPFTDVLQPGCDTDGSITINTLSDFYSFDGGTTWETTNVKTLPSGSYMVMIKNKLGCISRTNYIYLNNPVLTDLKYTFVQPTCGSTGSITITTTAALYSIDGGSNWSSNPIFTNLVGGSYNLKIKNSAGCESNTFYVSLNVFYLEDAFFTYTNPSCGNIGNITISSTADFYSIDGGVTWSTSATFNNLTSDNYYVMVKNNAGCRSNAKGIYLDSYTLQKPTLTIVYPCAGVNGSITFTTTAAYYSIDDGVTWTTNPVFSNLVAGYYYVKIKNSTGCVSNYYYVNLSSIQPRPTYTAVQPICGTKGSITVTTTAASYSIDNGSNWSTNPVFSNLGSGYYSVKIKNTLGCESFTESVNFTEPYINAPTATVTQPTCNVQGSITVTTSATGYSKDGGNTWQTSPIFSNLPAGYYSIKIKNNLGCISNSFQTLINQYYLPNPNLTIVQPNCGNNGSITIATVASEYSFDGGGSWQTSPLKSNLTTGYYTVMIKNSVGCTSSPYLINVPINPYYLPNPLLSTIQPSCGTVGKITVLTNADFYSFDDGKTWTTNPILLNPVPGFYNVKVKNNLGCTSLGQFTNINASYLAAPAVTTTQPSCAVPTGTIEINTPASQFSFDNGATWTTNPKNTNLPLGYYYIKIKSSIGCESNAQNTSIGYPPATNTAPITSATQPTSCGTTDGSITVVTTASEYSFNDGVTWTSSPTKINLAAGTYFIKTRSSTSTCGSKSATVTLNSGTVIAAPTFTVTNPGCNNLYGAITITTPASYYSFDNGLSYVTTNTKSDLLVGDYKVKIKNAAGCISDPATAIIKATSSNLAAPLYTVVQPNCSTATGTITITTNAAFYSFDDGNTFSTSKTQTDLPAGNYSIKIKDASGCLSLASSVTINVKPTVANAPVVAVTHPLNCTTSTGKISVTSFAALFSFDNGVTWSSSNTSGPLTAGTYQVVVKETISGCPSLAIAAIINAPPNAPSAPAITAVQPTTCANPFGTITITSAAFEYSFDNGITYTTNPNSGLLIAGNYQVKVRNSFYCESTSVAAEILAPIDYPLAPNFTAVQPDCNNSNGTITIQTVASEYSFDNGVTWSASATSNNVLPATYQLKIKNSFGCISPPSAAAIIPFTNFTAVPTATSPQTYCIQQNVTLSDITISGQNIKWYDSITNGSQQINTLTIQNGSTYYASQTIDGCESMRVPVLISITNTNAPTGSTNQTFCSSLNPTLNSITVTGTAIKWYDSASNGLLLTNNTPIADGTIYYASQTANSCESVSRLAVKVDLITTLPSNDYEELLCDDLNDAKEIVDLTSYSSKVVANTIGHTFAFYTSQNGAENELLTAKISSPATYNLVLGSNKIYIRINSNSSCYAVAVLTLIVVAKPNIPISDIVPICENSSITISAGGTENSYLWSTGETTPSITVVDPGIYSVTATTNYGTINCSSTKSFTVKKSTLPTISSIETKDWTDNQNTITILVGGTGTFEYSVDGMKYQDNNQFENLIPGKYAVFVRDKNGCGYVEEEVYLVMYPKFFTPNNDGYNDTWRIQSSEFEEDFIVKIFDRYGKLIKVLSKDQSWDGTYNGQILPSTDYWFIATKADKKEYRGHFTLKR</sequence>
<dbReference type="NCBIfam" id="TIGR04131">
    <property type="entry name" value="Bac_Flav_CTERM"/>
    <property type="match status" value="1"/>
</dbReference>